<evidence type="ECO:0000256" key="4">
    <source>
        <dbReference type="ARBA" id="ARBA00022554"/>
    </source>
</evidence>
<dbReference type="GO" id="GO:0016787">
    <property type="term" value="F:hydrolase activity"/>
    <property type="evidence" value="ECO:0007669"/>
    <property type="project" value="TreeGrafter"/>
</dbReference>
<protein>
    <recommendedName>
        <fullName evidence="8">Strictosidine synthase conserved region domain-containing protein</fullName>
    </recommendedName>
</protein>
<dbReference type="GO" id="GO:0005773">
    <property type="term" value="C:vacuole"/>
    <property type="evidence" value="ECO:0007669"/>
    <property type="project" value="UniProtKB-SubCell"/>
</dbReference>
<reference evidence="9" key="1">
    <citation type="submission" date="2020-03" db="EMBL/GenBank/DDBJ databases">
        <title>A high-quality chromosome-level genome assembly of a woody plant with both climbing and erect habits, Rhamnella rubrinervis.</title>
        <authorList>
            <person name="Lu Z."/>
            <person name="Yang Y."/>
            <person name="Zhu X."/>
            <person name="Sun Y."/>
        </authorList>
    </citation>
    <scope>NUCLEOTIDE SEQUENCE</scope>
    <source>
        <strain evidence="9">BYM</strain>
        <tissue evidence="9">Leaf</tissue>
    </source>
</reference>
<evidence type="ECO:0000313" key="10">
    <source>
        <dbReference type="Proteomes" id="UP000796880"/>
    </source>
</evidence>
<feature type="transmembrane region" description="Helical" evidence="7">
    <location>
        <begin position="21"/>
        <end position="39"/>
    </location>
</feature>
<evidence type="ECO:0000256" key="3">
    <source>
        <dbReference type="ARBA" id="ARBA00022553"/>
    </source>
</evidence>
<dbReference type="PANTHER" id="PTHR10426:SF88">
    <property type="entry name" value="ADIPOCYTE PLASMA MEMBRANE-ASSOCIATED PROTEIN HEMOMUCIN-RELATED"/>
    <property type="match status" value="1"/>
</dbReference>
<proteinExistence type="inferred from homology"/>
<evidence type="ECO:0000256" key="1">
    <source>
        <dbReference type="ARBA" id="ARBA00004116"/>
    </source>
</evidence>
<comment type="caution">
    <text evidence="9">The sequence shown here is derived from an EMBL/GenBank/DDBJ whole genome shotgun (WGS) entry which is preliminary data.</text>
</comment>
<dbReference type="GO" id="GO:0009753">
    <property type="term" value="P:response to jasmonic acid"/>
    <property type="evidence" value="ECO:0007669"/>
    <property type="project" value="UniProtKB-ARBA"/>
</dbReference>
<keyword evidence="6" id="KW-0325">Glycoprotein</keyword>
<sequence>MPQTKTNPDPPSKKTSWPFNFLVFFVIVPVSAALVLYQLDSFDPAPLPVHELVGPVATSPKRNERLLHGSELVGVGSLLAPEDVAYDSKSGLIYTGCMDGWIKRVTVNESATESLVENWVNTGGRPLGLAHGLNNQVIVADADKGLLSISEEGKVEVLTDEAEGVKFKLTDCVDIATDGIIYFTDASHKYSLKHFAFDILEGKPNGRLMSYDPTTKQTKVLLHDLYFANGIAVSPDQSYLIFCETTMRRCRKYHLQGRNKGSVDKFIDRLPGMPDNIRYDGEGLYWIALVTEITPFWDLAVRHPFIRKVLAIMDRYVGRPQTEKNSGVFAVDLEGKPVAHYYDPGLSLLSTGIKIGNHLYCGSVVYPYIIRLNLEQHPAQPTS</sequence>
<comment type="subcellular location">
    <subcellularLocation>
        <location evidence="1">Vacuole</location>
    </subcellularLocation>
</comment>
<dbReference type="Gene3D" id="2.120.10.30">
    <property type="entry name" value="TolB, C-terminal domain"/>
    <property type="match status" value="1"/>
</dbReference>
<dbReference type="InterPro" id="IPR018119">
    <property type="entry name" value="Strictosidine_synth_cons-reg"/>
</dbReference>
<evidence type="ECO:0000256" key="5">
    <source>
        <dbReference type="ARBA" id="ARBA00022729"/>
    </source>
</evidence>
<evidence type="ECO:0000313" key="9">
    <source>
        <dbReference type="EMBL" id="KAF3440388.1"/>
    </source>
</evidence>
<accession>A0A8K0E5I9</accession>
<keyword evidence="7" id="KW-0472">Membrane</keyword>
<dbReference type="EMBL" id="VOIH02000008">
    <property type="protein sequence ID" value="KAF3440388.1"/>
    <property type="molecule type" value="Genomic_DNA"/>
</dbReference>
<evidence type="ECO:0000256" key="2">
    <source>
        <dbReference type="ARBA" id="ARBA00009191"/>
    </source>
</evidence>
<evidence type="ECO:0000256" key="6">
    <source>
        <dbReference type="ARBA" id="ARBA00023180"/>
    </source>
</evidence>
<name>A0A8K0E5I9_9ROSA</name>
<keyword evidence="7" id="KW-1133">Transmembrane helix</keyword>
<evidence type="ECO:0000256" key="7">
    <source>
        <dbReference type="SAM" id="Phobius"/>
    </source>
</evidence>
<dbReference type="GO" id="GO:0012505">
    <property type="term" value="C:endomembrane system"/>
    <property type="evidence" value="ECO:0007669"/>
    <property type="project" value="TreeGrafter"/>
</dbReference>
<dbReference type="InterPro" id="IPR011042">
    <property type="entry name" value="6-blade_b-propeller_TolB-like"/>
</dbReference>
<gene>
    <name evidence="9" type="ORF">FNV43_RR18672</name>
</gene>
<keyword evidence="7" id="KW-0812">Transmembrane</keyword>
<dbReference type="AlphaFoldDB" id="A0A8K0E5I9"/>
<dbReference type="Pfam" id="PF03088">
    <property type="entry name" value="Str_synth"/>
    <property type="match status" value="1"/>
</dbReference>
<evidence type="ECO:0000259" key="8">
    <source>
        <dbReference type="Pfam" id="PF03088"/>
    </source>
</evidence>
<organism evidence="9 10">
    <name type="scientific">Rhamnella rubrinervis</name>
    <dbReference type="NCBI Taxonomy" id="2594499"/>
    <lineage>
        <taxon>Eukaryota</taxon>
        <taxon>Viridiplantae</taxon>
        <taxon>Streptophyta</taxon>
        <taxon>Embryophyta</taxon>
        <taxon>Tracheophyta</taxon>
        <taxon>Spermatophyta</taxon>
        <taxon>Magnoliopsida</taxon>
        <taxon>eudicotyledons</taxon>
        <taxon>Gunneridae</taxon>
        <taxon>Pentapetalae</taxon>
        <taxon>rosids</taxon>
        <taxon>fabids</taxon>
        <taxon>Rosales</taxon>
        <taxon>Rhamnaceae</taxon>
        <taxon>rhamnoid group</taxon>
        <taxon>Rhamneae</taxon>
        <taxon>Rhamnella</taxon>
    </lineage>
</organism>
<dbReference type="PANTHER" id="PTHR10426">
    <property type="entry name" value="STRICTOSIDINE SYNTHASE-RELATED"/>
    <property type="match status" value="1"/>
</dbReference>
<keyword evidence="5" id="KW-0732">Signal</keyword>
<keyword evidence="4" id="KW-0926">Vacuole</keyword>
<keyword evidence="3" id="KW-0597">Phosphoprotein</keyword>
<feature type="domain" description="Strictosidine synthase conserved region" evidence="8">
    <location>
        <begin position="172"/>
        <end position="257"/>
    </location>
</feature>
<dbReference type="SUPFAM" id="SSF63829">
    <property type="entry name" value="Calcium-dependent phosphotriesterase"/>
    <property type="match status" value="1"/>
</dbReference>
<dbReference type="FunFam" id="2.120.10.30:FF:000073">
    <property type="entry name" value="Protein STRICTOSIDINE SYNTHASE-LIKE 6"/>
    <property type="match status" value="1"/>
</dbReference>
<dbReference type="Proteomes" id="UP000796880">
    <property type="component" value="Unassembled WGS sequence"/>
</dbReference>
<dbReference type="OrthoDB" id="5307922at2759"/>
<dbReference type="Pfam" id="PF20067">
    <property type="entry name" value="SSL_N"/>
    <property type="match status" value="1"/>
</dbReference>
<keyword evidence="10" id="KW-1185">Reference proteome</keyword>
<comment type="similarity">
    <text evidence="2">Belongs to the strictosidine synthase family.</text>
</comment>